<feature type="domain" description="CheW-like" evidence="15">
    <location>
        <begin position="561"/>
        <end position="694"/>
    </location>
</feature>
<dbReference type="Pfam" id="PF02895">
    <property type="entry name" value="H-kinase_dim"/>
    <property type="match status" value="1"/>
</dbReference>
<dbReference type="Gene3D" id="2.30.30.40">
    <property type="entry name" value="SH3 Domains"/>
    <property type="match status" value="1"/>
</dbReference>
<evidence type="ECO:0000256" key="10">
    <source>
        <dbReference type="ARBA" id="ARBA00023012"/>
    </source>
</evidence>
<keyword evidence="18" id="KW-1185">Reference proteome</keyword>
<dbReference type="PROSITE" id="PS50894">
    <property type="entry name" value="HPT"/>
    <property type="match status" value="1"/>
</dbReference>
<feature type="domain" description="Histidine kinase" evidence="14">
    <location>
        <begin position="353"/>
        <end position="559"/>
    </location>
</feature>
<dbReference type="InterPro" id="IPR004358">
    <property type="entry name" value="Sig_transdc_His_kin-like_C"/>
</dbReference>
<dbReference type="AlphaFoldDB" id="A0A1W1WZS6"/>
<dbReference type="InterPro" id="IPR003594">
    <property type="entry name" value="HATPase_dom"/>
</dbReference>
<dbReference type="SMART" id="SM00260">
    <property type="entry name" value="CheW"/>
    <property type="match status" value="1"/>
</dbReference>
<dbReference type="InterPro" id="IPR002545">
    <property type="entry name" value="CheW-lke_dom"/>
</dbReference>
<dbReference type="CDD" id="cd00088">
    <property type="entry name" value="HPT"/>
    <property type="match status" value="1"/>
</dbReference>
<keyword evidence="5 12" id="KW-0597">Phosphoprotein</keyword>
<dbReference type="Gene3D" id="1.20.120.160">
    <property type="entry name" value="HPT domain"/>
    <property type="match status" value="1"/>
</dbReference>
<dbReference type="Pfam" id="PF01627">
    <property type="entry name" value="Hpt"/>
    <property type="match status" value="1"/>
</dbReference>
<dbReference type="SUPFAM" id="SSF55874">
    <property type="entry name" value="ATPase domain of HSP90 chaperone/DNA topoisomerase II/histidine kinase"/>
    <property type="match status" value="1"/>
</dbReference>
<dbReference type="CDD" id="cd00731">
    <property type="entry name" value="CheA_reg"/>
    <property type="match status" value="1"/>
</dbReference>
<dbReference type="Gene3D" id="3.30.565.10">
    <property type="entry name" value="Histidine kinase-like ATPase, C-terminal domain"/>
    <property type="match status" value="1"/>
</dbReference>
<dbReference type="InterPro" id="IPR036641">
    <property type="entry name" value="HPT_dom_sf"/>
</dbReference>
<evidence type="ECO:0000256" key="2">
    <source>
        <dbReference type="ARBA" id="ARBA00012438"/>
    </source>
</evidence>
<evidence type="ECO:0000256" key="9">
    <source>
        <dbReference type="ARBA" id="ARBA00022840"/>
    </source>
</evidence>
<dbReference type="SUPFAM" id="SSF50341">
    <property type="entry name" value="CheW-like"/>
    <property type="match status" value="1"/>
</dbReference>
<evidence type="ECO:0000256" key="13">
    <source>
        <dbReference type="SAM" id="MobiDB-lite"/>
    </source>
</evidence>
<evidence type="ECO:0000259" key="15">
    <source>
        <dbReference type="PROSITE" id="PS50851"/>
    </source>
</evidence>
<dbReference type="STRING" id="1121001.SAMN02745857_00289"/>
<dbReference type="OrthoDB" id="9146932at2"/>
<evidence type="ECO:0000256" key="4">
    <source>
        <dbReference type="ARBA" id="ARBA00022500"/>
    </source>
</evidence>
<keyword evidence="7" id="KW-0547">Nucleotide-binding</keyword>
<dbReference type="EC" id="2.7.13.3" evidence="2"/>
<dbReference type="InterPro" id="IPR037006">
    <property type="entry name" value="CheA-like_homodim_sf"/>
</dbReference>
<keyword evidence="10" id="KW-0902">Two-component regulatory system</keyword>
<dbReference type="InterPro" id="IPR004105">
    <property type="entry name" value="CheA-like_dim"/>
</dbReference>
<dbReference type="CDD" id="cd16916">
    <property type="entry name" value="HATPase_CheA-like"/>
    <property type="match status" value="1"/>
</dbReference>
<dbReference type="Gene3D" id="1.10.287.560">
    <property type="entry name" value="Histidine kinase CheA-like, homodimeric domain"/>
    <property type="match status" value="1"/>
</dbReference>
<dbReference type="EMBL" id="FWXD01000001">
    <property type="protein sequence ID" value="SMC16948.1"/>
    <property type="molecule type" value="Genomic_DNA"/>
</dbReference>
<protein>
    <recommendedName>
        <fullName evidence="3">Chemotaxis protein CheA</fullName>
        <ecNumber evidence="2">2.7.13.3</ecNumber>
    </recommendedName>
</protein>
<comment type="catalytic activity">
    <reaction evidence="1">
        <text>ATP + protein L-histidine = ADP + protein N-phospho-L-histidine.</text>
        <dbReference type="EC" id="2.7.13.3"/>
    </reaction>
</comment>
<accession>A0A1W1WZS6</accession>
<reference evidence="17 18" key="1">
    <citation type="submission" date="2017-04" db="EMBL/GenBank/DDBJ databases">
        <authorList>
            <person name="Afonso C.L."/>
            <person name="Miller P.J."/>
            <person name="Scott M.A."/>
            <person name="Spackman E."/>
            <person name="Goraichik I."/>
            <person name="Dimitrov K.M."/>
            <person name="Suarez D.L."/>
            <person name="Swayne D.E."/>
        </authorList>
    </citation>
    <scope>NUCLEOTIDE SEQUENCE [LARGE SCALE GENOMIC DNA]</scope>
    <source>
        <strain evidence="17 18">DSM 23236</strain>
    </source>
</reference>
<dbReference type="PANTHER" id="PTHR43395:SF10">
    <property type="entry name" value="CHEMOTAXIS PROTEIN CHEA"/>
    <property type="match status" value="1"/>
</dbReference>
<dbReference type="PANTHER" id="PTHR43395">
    <property type="entry name" value="SENSOR HISTIDINE KINASE CHEA"/>
    <property type="match status" value="1"/>
</dbReference>
<name>A0A1W1WZS6_9NEIS</name>
<evidence type="ECO:0000256" key="8">
    <source>
        <dbReference type="ARBA" id="ARBA00022777"/>
    </source>
</evidence>
<keyword evidence="6" id="KW-0808">Transferase</keyword>
<dbReference type="SUPFAM" id="SSF47226">
    <property type="entry name" value="Histidine-containing phosphotransfer domain, HPT domain"/>
    <property type="match status" value="1"/>
</dbReference>
<dbReference type="SMART" id="SM00387">
    <property type="entry name" value="HATPase_c"/>
    <property type="match status" value="1"/>
</dbReference>
<comment type="function">
    <text evidence="11">Involved in the transmission of sensory signals from the chemoreceptors to the flagellar motors. CheA is autophosphorylated; it can transfer its phosphate group to either CheB or CheY.</text>
</comment>
<dbReference type="Pfam" id="PF02518">
    <property type="entry name" value="HATPase_c"/>
    <property type="match status" value="1"/>
</dbReference>
<dbReference type="InterPro" id="IPR036890">
    <property type="entry name" value="HATPase_C_sf"/>
</dbReference>
<dbReference type="GO" id="GO:0000155">
    <property type="term" value="F:phosphorelay sensor kinase activity"/>
    <property type="evidence" value="ECO:0007669"/>
    <property type="project" value="InterPro"/>
</dbReference>
<sequence>MTIDISRFAQTFFDEALEHLASMESLLLATNLNAPDPEDLNGIFRAAHSIKGGAATFGFSALAEITHILENQLDRVRKGIMPLRADMVDTFLETSDLLKGMVQTYQSGDEISPATTVDACSKLHALETGGTAAKGWHLQLVAPGISHERLAGLAVTLQGQGWRADPDFPRDHAFICSSQASAAELTAALGAILAPHEFVLRPFSMARAAPVPLQSRVADPGVHEKESGTRLFEARQSPGQLDLANDIAEEDESYGLFSPRGTLAAASFAASSAAEEDGPPVAAVPDGTRPPPGVPMPEAAILRTASASTESGSIRVSTEKVDDLMNLVGELVITQAMLSQLAGQLDPAINELLLNGIGQLERNTRELQEAAMSIRMMPISFVFNRFPRLVRDTASKLGKRVRLAMHGEQTELDRGLIEKLSDPLTHLVRNSLDHGIETAEVRRAKGKDEVGALTLRAFDQGGNVVIQVADDGAGLNRARILAKAQSQGMKVHDGMSDGEVWQLIFEPGFSTAETVTDVSGRGVGMDVVRRNIQAMGGRIDIETRTDIGTIITIRLPLTLAILEGMAVRVDGEVYVIPLAFIIESLQPSSNELRTVSGHGRVLAVREEYMPVVTLQHVFGGAPRACDKGLFVILEAELGKIALHVDELIGQYQVVIKSLETNFRKVDGLSGATIMGDGRVALIVDIESLVRIALGRTVSEAA</sequence>
<dbReference type="InterPro" id="IPR036061">
    <property type="entry name" value="CheW-like_dom_sf"/>
</dbReference>
<evidence type="ECO:0000259" key="16">
    <source>
        <dbReference type="PROSITE" id="PS50894"/>
    </source>
</evidence>
<gene>
    <name evidence="17" type="ORF">SAMN02745857_00289</name>
</gene>
<dbReference type="PROSITE" id="PS50109">
    <property type="entry name" value="HIS_KIN"/>
    <property type="match status" value="1"/>
</dbReference>
<feature type="domain" description="HPt" evidence="16">
    <location>
        <begin position="1"/>
        <end position="105"/>
    </location>
</feature>
<dbReference type="GO" id="GO:0005524">
    <property type="term" value="F:ATP binding"/>
    <property type="evidence" value="ECO:0007669"/>
    <property type="project" value="UniProtKB-KW"/>
</dbReference>
<dbReference type="Proteomes" id="UP000192761">
    <property type="component" value="Unassembled WGS sequence"/>
</dbReference>
<dbReference type="FunFam" id="3.30.565.10:FF:000016">
    <property type="entry name" value="Chemotaxis protein CheA, putative"/>
    <property type="match status" value="1"/>
</dbReference>
<evidence type="ECO:0000313" key="18">
    <source>
        <dbReference type="Proteomes" id="UP000192761"/>
    </source>
</evidence>
<dbReference type="InterPro" id="IPR008207">
    <property type="entry name" value="Sig_transdc_His_kin_Hpt_dom"/>
</dbReference>
<dbReference type="InterPro" id="IPR036097">
    <property type="entry name" value="HisK_dim/P_sf"/>
</dbReference>
<dbReference type="SMART" id="SM01231">
    <property type="entry name" value="H-kinase_dim"/>
    <property type="match status" value="1"/>
</dbReference>
<keyword evidence="9" id="KW-0067">ATP-binding</keyword>
<evidence type="ECO:0000256" key="6">
    <source>
        <dbReference type="ARBA" id="ARBA00022679"/>
    </source>
</evidence>
<evidence type="ECO:0000256" key="7">
    <source>
        <dbReference type="ARBA" id="ARBA00022741"/>
    </source>
</evidence>
<evidence type="ECO:0000256" key="3">
    <source>
        <dbReference type="ARBA" id="ARBA00021495"/>
    </source>
</evidence>
<organism evidence="17 18">
    <name type="scientific">Andreprevotia lacus DSM 23236</name>
    <dbReference type="NCBI Taxonomy" id="1121001"/>
    <lineage>
        <taxon>Bacteria</taxon>
        <taxon>Pseudomonadati</taxon>
        <taxon>Pseudomonadota</taxon>
        <taxon>Betaproteobacteria</taxon>
        <taxon>Neisseriales</taxon>
        <taxon>Chitinibacteraceae</taxon>
        <taxon>Andreprevotia</taxon>
    </lineage>
</organism>
<dbReference type="GO" id="GO:0005737">
    <property type="term" value="C:cytoplasm"/>
    <property type="evidence" value="ECO:0007669"/>
    <property type="project" value="InterPro"/>
</dbReference>
<dbReference type="GO" id="GO:0006935">
    <property type="term" value="P:chemotaxis"/>
    <property type="evidence" value="ECO:0007669"/>
    <property type="project" value="UniProtKB-KW"/>
</dbReference>
<dbReference type="FunFam" id="2.30.30.40:FF:000048">
    <property type="entry name" value="Chemotaxis protein CheA, putative"/>
    <property type="match status" value="1"/>
</dbReference>
<dbReference type="InterPro" id="IPR051315">
    <property type="entry name" value="Bact_Chemotaxis_CheA"/>
</dbReference>
<evidence type="ECO:0000256" key="1">
    <source>
        <dbReference type="ARBA" id="ARBA00000085"/>
    </source>
</evidence>
<evidence type="ECO:0000259" key="14">
    <source>
        <dbReference type="PROSITE" id="PS50109"/>
    </source>
</evidence>
<dbReference type="PRINTS" id="PR00344">
    <property type="entry name" value="BCTRLSENSOR"/>
</dbReference>
<evidence type="ECO:0000256" key="5">
    <source>
        <dbReference type="ARBA" id="ARBA00022553"/>
    </source>
</evidence>
<dbReference type="RefSeq" id="WP_084088746.1">
    <property type="nucleotide sequence ID" value="NZ_FWXD01000001.1"/>
</dbReference>
<dbReference type="SUPFAM" id="SSF47384">
    <property type="entry name" value="Homodimeric domain of signal transducing histidine kinase"/>
    <property type="match status" value="1"/>
</dbReference>
<evidence type="ECO:0000256" key="11">
    <source>
        <dbReference type="ARBA" id="ARBA00035100"/>
    </source>
</evidence>
<dbReference type="InterPro" id="IPR005467">
    <property type="entry name" value="His_kinase_dom"/>
</dbReference>
<keyword evidence="4" id="KW-0145">Chemotaxis</keyword>
<evidence type="ECO:0000313" key="17">
    <source>
        <dbReference type="EMBL" id="SMC16948.1"/>
    </source>
</evidence>
<keyword evidence="8 17" id="KW-0418">Kinase</keyword>
<dbReference type="PROSITE" id="PS50851">
    <property type="entry name" value="CHEW"/>
    <property type="match status" value="1"/>
</dbReference>
<feature type="region of interest" description="Disordered" evidence="13">
    <location>
        <begin position="268"/>
        <end position="295"/>
    </location>
</feature>
<feature type="modified residue" description="Phosphohistidine" evidence="12">
    <location>
        <position position="48"/>
    </location>
</feature>
<proteinExistence type="predicted"/>
<dbReference type="SMART" id="SM00073">
    <property type="entry name" value="HPT"/>
    <property type="match status" value="1"/>
</dbReference>
<dbReference type="Pfam" id="PF01584">
    <property type="entry name" value="CheW"/>
    <property type="match status" value="1"/>
</dbReference>
<evidence type="ECO:0000256" key="12">
    <source>
        <dbReference type="PROSITE-ProRule" id="PRU00110"/>
    </source>
</evidence>